<dbReference type="EMBL" id="CP075584">
    <property type="protein sequence ID" value="WBM81450.1"/>
    <property type="molecule type" value="Genomic_DNA"/>
</dbReference>
<dbReference type="Proteomes" id="UP001212421">
    <property type="component" value="Chromosome"/>
</dbReference>
<dbReference type="SUPFAM" id="SSF52141">
    <property type="entry name" value="Uracil-DNA glycosylase-like"/>
    <property type="match status" value="1"/>
</dbReference>
<dbReference type="InterPro" id="IPR005122">
    <property type="entry name" value="Uracil-DNA_glycosylase-like"/>
</dbReference>
<gene>
    <name evidence="2" type="ORF">KIV56_07095</name>
</gene>
<dbReference type="Gene3D" id="3.40.470.10">
    <property type="entry name" value="Uracil-DNA glycosylase-like domain"/>
    <property type="match status" value="1"/>
</dbReference>
<feature type="domain" description="Uracil-DNA glycosylase-like" evidence="1">
    <location>
        <begin position="27"/>
        <end position="184"/>
    </location>
</feature>
<dbReference type="CDD" id="cd10033">
    <property type="entry name" value="UDG_like"/>
    <property type="match status" value="1"/>
</dbReference>
<keyword evidence="3" id="KW-1185">Reference proteome</keyword>
<organism evidence="2 3">
    <name type="scientific">Cryobacterium breve</name>
    <dbReference type="NCBI Taxonomy" id="1259258"/>
    <lineage>
        <taxon>Bacteria</taxon>
        <taxon>Bacillati</taxon>
        <taxon>Actinomycetota</taxon>
        <taxon>Actinomycetes</taxon>
        <taxon>Micrococcales</taxon>
        <taxon>Microbacteriaceae</taxon>
        <taxon>Cryobacterium</taxon>
    </lineage>
</organism>
<dbReference type="Pfam" id="PF03167">
    <property type="entry name" value="UDG"/>
    <property type="match status" value="1"/>
</dbReference>
<dbReference type="InterPro" id="IPR047124">
    <property type="entry name" value="HI_0220.2"/>
</dbReference>
<name>A0ABY7NG19_9MICO</name>
<dbReference type="InterPro" id="IPR036895">
    <property type="entry name" value="Uracil-DNA_glycosylase-like_sf"/>
</dbReference>
<evidence type="ECO:0000259" key="1">
    <source>
        <dbReference type="SMART" id="SM00986"/>
    </source>
</evidence>
<sequence length="192" mass="21470">MTLDEIRRAINSDPANSDWAKRGVGPLFVADPAARIVIIGQAPGQRAQASGIPWDDASGAKLMTWLGVTEAQFRDPELFAILPMDFYYPGKGASGDLPPRKDFAPRWHPLILGQLPRIRLTLLVGKYAQDQYLIGRAKRNLTENVRAFREYLPEVFPVVHPSPLNFRWQARNPWFEADLVPALRASVADAIV</sequence>
<reference evidence="2 3" key="1">
    <citation type="submission" date="2021-05" db="EMBL/GenBank/DDBJ databases">
        <authorList>
            <person name="Kumar R."/>
            <person name="Kumar A."/>
            <person name="Mukhia S."/>
        </authorList>
    </citation>
    <scope>NUCLEOTIDE SEQUENCE [LARGE SCALE GENOMIC DNA]</scope>
    <source>
        <strain evidence="2 3">ERMR7:08</strain>
    </source>
</reference>
<proteinExistence type="predicted"/>
<dbReference type="SMART" id="SM00986">
    <property type="entry name" value="UDG"/>
    <property type="match status" value="1"/>
</dbReference>
<protein>
    <submittedName>
        <fullName evidence="2">Uracil-DNA glycosylase family protein</fullName>
    </submittedName>
</protein>
<accession>A0ABY7NG19</accession>
<dbReference type="SMART" id="SM00987">
    <property type="entry name" value="UreE_C"/>
    <property type="match status" value="1"/>
</dbReference>
<evidence type="ECO:0000313" key="3">
    <source>
        <dbReference type="Proteomes" id="UP001212421"/>
    </source>
</evidence>
<dbReference type="PANTHER" id="PTHR42160:SF1">
    <property type="entry name" value="URACIL-DNA GLYCOSYLASE SUPERFAMILY PROTEIN"/>
    <property type="match status" value="1"/>
</dbReference>
<evidence type="ECO:0000313" key="2">
    <source>
        <dbReference type="EMBL" id="WBM81450.1"/>
    </source>
</evidence>
<dbReference type="PANTHER" id="PTHR42160">
    <property type="entry name" value="URACIL-DNA GLYCOSYLASE SUPERFAMILY PROTEIN"/>
    <property type="match status" value="1"/>
</dbReference>